<dbReference type="eggNOG" id="KOG2195">
    <property type="taxonomic scope" value="Eukaryota"/>
</dbReference>
<dbReference type="HOGENOM" id="CLU_1142600_0_0_1"/>
<organism evidence="2 3">
    <name type="scientific">Eutypa lata (strain UCR-EL1)</name>
    <name type="common">Grapevine dieback disease fungus</name>
    <name type="synonym">Eutypa armeniacae</name>
    <dbReference type="NCBI Taxonomy" id="1287681"/>
    <lineage>
        <taxon>Eukaryota</taxon>
        <taxon>Fungi</taxon>
        <taxon>Dikarya</taxon>
        <taxon>Ascomycota</taxon>
        <taxon>Pezizomycotina</taxon>
        <taxon>Sordariomycetes</taxon>
        <taxon>Xylariomycetidae</taxon>
        <taxon>Xylariales</taxon>
        <taxon>Diatrypaceae</taxon>
        <taxon>Eutypa</taxon>
    </lineage>
</organism>
<dbReference type="EMBL" id="KB707096">
    <property type="protein sequence ID" value="EMR64279.1"/>
    <property type="molecule type" value="Genomic_DNA"/>
</dbReference>
<feature type="domain" description="PA" evidence="1">
    <location>
        <begin position="119"/>
        <end position="184"/>
    </location>
</feature>
<proteinExistence type="predicted"/>
<dbReference type="Gene3D" id="3.40.630.10">
    <property type="entry name" value="Zn peptidases"/>
    <property type="match status" value="1"/>
</dbReference>
<dbReference type="InterPro" id="IPR003137">
    <property type="entry name" value="PA_domain"/>
</dbReference>
<evidence type="ECO:0000313" key="3">
    <source>
        <dbReference type="Proteomes" id="UP000012174"/>
    </source>
</evidence>
<dbReference type="SUPFAM" id="SSF52025">
    <property type="entry name" value="PA domain"/>
    <property type="match status" value="1"/>
</dbReference>
<accession>M7SDH9</accession>
<sequence>MRALSQEDAERLIVDTPEVEKLRACSKLYSAKPHLAGDLQHAERIRDLWRSYGIPTELVRYDVLQNFPTHSALRLHGSDGSVVFNASLVEDEVAEDPTSSPQNGLPAFFGFGANGTAHGELIYANFGRLSDFEFLKSQGISVRGKIVICKYSKVFRGLKVRAAEKFGAVGVILYNDPQEDGEYTARNGVAVWISSPSRSVIPLRRATQAYRVKIRNGEIRSTQFLLSLPFLSLSAMRYTFCVP</sequence>
<dbReference type="PANTHER" id="PTHR10404">
    <property type="entry name" value="N-ACETYLATED-ALPHA-LINKED ACIDIC DIPEPTIDASE"/>
    <property type="match status" value="1"/>
</dbReference>
<dbReference type="GO" id="GO:0004180">
    <property type="term" value="F:carboxypeptidase activity"/>
    <property type="evidence" value="ECO:0007669"/>
    <property type="project" value="UniProtKB-KW"/>
</dbReference>
<dbReference type="OrthoDB" id="5841748at2759"/>
<keyword evidence="2" id="KW-0378">Hydrolase</keyword>
<keyword evidence="2" id="KW-0645">Protease</keyword>
<dbReference type="Proteomes" id="UP000012174">
    <property type="component" value="Unassembled WGS sequence"/>
</dbReference>
<protein>
    <submittedName>
        <fullName evidence="2">Putative glutamate carboxypeptidase protein</fullName>
    </submittedName>
</protein>
<dbReference type="InterPro" id="IPR046450">
    <property type="entry name" value="PA_dom_sf"/>
</dbReference>
<keyword evidence="2" id="KW-0121">Carboxypeptidase</keyword>
<dbReference type="OMA" id="NDSCTTD"/>
<dbReference type="Pfam" id="PF02225">
    <property type="entry name" value="PA"/>
    <property type="match status" value="1"/>
</dbReference>
<keyword evidence="3" id="KW-1185">Reference proteome</keyword>
<dbReference type="AlphaFoldDB" id="M7SDH9"/>
<dbReference type="Gene3D" id="3.50.30.30">
    <property type="match status" value="1"/>
</dbReference>
<dbReference type="InterPro" id="IPR039373">
    <property type="entry name" value="Peptidase_M28B"/>
</dbReference>
<gene>
    <name evidence="2" type="ORF">UCREL1_8744</name>
</gene>
<name>M7SDH9_EUTLA</name>
<dbReference type="PANTHER" id="PTHR10404:SF46">
    <property type="entry name" value="VACUOLAR PROTEIN SORTING-ASSOCIATED PROTEIN 70"/>
    <property type="match status" value="1"/>
</dbReference>
<evidence type="ECO:0000313" key="2">
    <source>
        <dbReference type="EMBL" id="EMR64279.1"/>
    </source>
</evidence>
<reference evidence="3" key="1">
    <citation type="journal article" date="2013" name="Genome Announc.">
        <title>Draft genome sequence of the grapevine dieback fungus Eutypa lata UCR-EL1.</title>
        <authorList>
            <person name="Blanco-Ulate B."/>
            <person name="Rolshausen P.E."/>
            <person name="Cantu D."/>
        </authorList>
    </citation>
    <scope>NUCLEOTIDE SEQUENCE [LARGE SCALE GENOMIC DNA]</scope>
    <source>
        <strain evidence="3">UCR-EL1</strain>
    </source>
</reference>
<evidence type="ECO:0000259" key="1">
    <source>
        <dbReference type="Pfam" id="PF02225"/>
    </source>
</evidence>
<dbReference type="KEGG" id="ela:UCREL1_8744"/>